<evidence type="ECO:0000313" key="3">
    <source>
        <dbReference type="Proteomes" id="UP001163687"/>
    </source>
</evidence>
<name>A0AA35CLW6_9FIRM</name>
<feature type="transmembrane region" description="Helical" evidence="1">
    <location>
        <begin position="208"/>
        <end position="229"/>
    </location>
</feature>
<dbReference type="PANTHER" id="PTHR40400">
    <property type="entry name" value="SLR1512 PROTEIN"/>
    <property type="match status" value="1"/>
</dbReference>
<keyword evidence="1" id="KW-0812">Transmembrane</keyword>
<organism evidence="2 3">
    <name type="scientific">Caldinitratiruptor microaerophilus</name>
    <dbReference type="NCBI Taxonomy" id="671077"/>
    <lineage>
        <taxon>Bacteria</taxon>
        <taxon>Bacillati</taxon>
        <taxon>Bacillota</taxon>
        <taxon>Clostridia</taxon>
        <taxon>Eubacteriales</taxon>
        <taxon>Symbiobacteriaceae</taxon>
        <taxon>Caldinitratiruptor</taxon>
    </lineage>
</organism>
<keyword evidence="1" id="KW-0472">Membrane</keyword>
<dbReference type="PANTHER" id="PTHR40400:SF1">
    <property type="entry name" value="SLR1512 PROTEIN"/>
    <property type="match status" value="1"/>
</dbReference>
<feature type="transmembrane region" description="Helical" evidence="1">
    <location>
        <begin position="174"/>
        <end position="196"/>
    </location>
</feature>
<keyword evidence="1" id="KW-1133">Transmembrane helix</keyword>
<keyword evidence="3" id="KW-1185">Reference proteome</keyword>
<feature type="transmembrane region" description="Helical" evidence="1">
    <location>
        <begin position="241"/>
        <end position="259"/>
    </location>
</feature>
<feature type="transmembrane region" description="Helical" evidence="1">
    <location>
        <begin position="12"/>
        <end position="29"/>
    </location>
</feature>
<dbReference type="KEGG" id="cmic:caldi_08160"/>
<evidence type="ECO:0000313" key="2">
    <source>
        <dbReference type="EMBL" id="BDG59726.1"/>
    </source>
</evidence>
<dbReference type="EMBL" id="AP025628">
    <property type="protein sequence ID" value="BDG59726.1"/>
    <property type="molecule type" value="Genomic_DNA"/>
</dbReference>
<gene>
    <name evidence="2" type="ORF">caldi_08160</name>
</gene>
<proteinExistence type="predicted"/>
<dbReference type="Pfam" id="PF05982">
    <property type="entry name" value="Sbt_1"/>
    <property type="match status" value="1"/>
</dbReference>
<dbReference type="Proteomes" id="UP001163687">
    <property type="component" value="Chromosome"/>
</dbReference>
<reference evidence="2" key="1">
    <citation type="submission" date="2022-03" db="EMBL/GenBank/DDBJ databases">
        <title>Complete genome sequence of Caldinitratiruptor microaerophilus.</title>
        <authorList>
            <person name="Mukaiyama R."/>
            <person name="Nishiyama T."/>
            <person name="Ueda K."/>
        </authorList>
    </citation>
    <scope>NUCLEOTIDE SEQUENCE</scope>
    <source>
        <strain evidence="2">JCM 16183</strain>
    </source>
</reference>
<evidence type="ECO:0000256" key="1">
    <source>
        <dbReference type="SAM" id="Phobius"/>
    </source>
</evidence>
<feature type="transmembrane region" description="Helical" evidence="1">
    <location>
        <begin position="105"/>
        <end position="127"/>
    </location>
</feature>
<dbReference type="RefSeq" id="WP_264843828.1">
    <property type="nucleotide sequence ID" value="NZ_AP025628.1"/>
</dbReference>
<dbReference type="AlphaFoldDB" id="A0AA35CLW6"/>
<sequence length="332" mass="34472">MLNVPALMAENLVSPPVLFFLLGTTAALLKSDLSFPRELSSALALYLMMAIGFRGGAELAHAGLSEQVVQTALAALVLGFLLPGIAFLILTRLGRLDPVNAGAIAAHYGSISAVTFITTTNFLTFLGVGYESYMVAMMALMEAPGIVSGILLARAFSTQPDRAVTNRTVFLRSLVREALFGGSVIVLLGSFAIGILTGKEGTELLKPFVHDLFPGALALFLLDMGLTAARRLGDFIRLGRFLLGFGVVMPLIGGSLGVLGGRLVGLSPGGATLLAVLAASASYIAAPAAVRLALPGANPSLSITLALGVTFPFNVLVGIPVYYTLARLLLPS</sequence>
<feature type="transmembrane region" description="Helical" evidence="1">
    <location>
        <begin position="72"/>
        <end position="93"/>
    </location>
</feature>
<feature type="transmembrane region" description="Helical" evidence="1">
    <location>
        <begin position="301"/>
        <end position="323"/>
    </location>
</feature>
<accession>A0AA35CLW6</accession>
<feature type="transmembrane region" description="Helical" evidence="1">
    <location>
        <begin position="133"/>
        <end position="153"/>
    </location>
</feature>
<protein>
    <submittedName>
        <fullName evidence="2">Sodium-dependent bicarbonate transport family permease</fullName>
    </submittedName>
</protein>
<feature type="transmembrane region" description="Helical" evidence="1">
    <location>
        <begin position="271"/>
        <end position="294"/>
    </location>
</feature>
<dbReference type="InterPro" id="IPR010293">
    <property type="entry name" value="Sbt_1"/>
</dbReference>